<protein>
    <submittedName>
        <fullName evidence="1">Uncharacterized protein</fullName>
    </submittedName>
</protein>
<dbReference type="EMBL" id="FNJJ01000021">
    <property type="protein sequence ID" value="SDQ02446.1"/>
    <property type="molecule type" value="Genomic_DNA"/>
</dbReference>
<reference evidence="2" key="1">
    <citation type="submission" date="2016-10" db="EMBL/GenBank/DDBJ databases">
        <authorList>
            <person name="Varghese N."/>
            <person name="Submissions S."/>
        </authorList>
    </citation>
    <scope>NUCLEOTIDE SEQUENCE [LARGE SCALE GENOMIC DNA]</scope>
    <source>
        <strain evidence="2">JCM 18416</strain>
    </source>
</reference>
<proteinExistence type="predicted"/>
<dbReference type="Proteomes" id="UP000199460">
    <property type="component" value="Unassembled WGS sequence"/>
</dbReference>
<accession>A0A1H0XIL6</accession>
<evidence type="ECO:0000313" key="1">
    <source>
        <dbReference type="EMBL" id="SDQ02446.1"/>
    </source>
</evidence>
<organism evidence="1 2">
    <name type="scientific">Ectopseudomonas guguanensis</name>
    <dbReference type="NCBI Taxonomy" id="1198456"/>
    <lineage>
        <taxon>Bacteria</taxon>
        <taxon>Pseudomonadati</taxon>
        <taxon>Pseudomonadota</taxon>
        <taxon>Gammaproteobacteria</taxon>
        <taxon>Pseudomonadales</taxon>
        <taxon>Pseudomonadaceae</taxon>
        <taxon>Ectopseudomonas</taxon>
    </lineage>
</organism>
<dbReference type="AlphaFoldDB" id="A0A1H0XIL6"/>
<gene>
    <name evidence="1" type="ORF">SAMN05216213_12143</name>
</gene>
<sequence>MQGVRGLFCWADRTGKFVCSFALFISGQRSLACRSFILFRPSRASHFLLLAQEKVTKEKGTPFIRPRLRRGSLAPSPLQGHAVKGHPWPITALATSMSLNPFHGDSTRAPEGDLGVVCEIALQEQKPNAADFDLPEMLQARDPVPSGRPSHRQHTLICQSGITPPFTKALSLPKRNVADVHLTVTFVSYSGHQAC</sequence>
<evidence type="ECO:0000313" key="2">
    <source>
        <dbReference type="Proteomes" id="UP000199460"/>
    </source>
</evidence>
<name>A0A1H0XIL6_9GAMM</name>
<keyword evidence="2" id="KW-1185">Reference proteome</keyword>